<keyword evidence="2" id="KW-1185">Reference proteome</keyword>
<proteinExistence type="predicted"/>
<dbReference type="Proteomes" id="UP000700732">
    <property type="component" value="Unassembled WGS sequence"/>
</dbReference>
<accession>A0ABR6WB57</accession>
<organism evidence="1 2">
    <name type="scientific">Spirosoma utsteinense</name>
    <dbReference type="NCBI Taxonomy" id="2585773"/>
    <lineage>
        <taxon>Bacteria</taxon>
        <taxon>Pseudomonadati</taxon>
        <taxon>Bacteroidota</taxon>
        <taxon>Cytophagia</taxon>
        <taxon>Cytophagales</taxon>
        <taxon>Cytophagaceae</taxon>
        <taxon>Spirosoma</taxon>
    </lineage>
</organism>
<evidence type="ECO:0000313" key="2">
    <source>
        <dbReference type="Proteomes" id="UP000700732"/>
    </source>
</evidence>
<protein>
    <submittedName>
        <fullName evidence="1">Uncharacterized protein</fullName>
    </submittedName>
</protein>
<reference evidence="1 2" key="1">
    <citation type="submission" date="2019-06" db="EMBL/GenBank/DDBJ databases">
        <title>Spirosoma utsteinense sp. nov. isolated from Antarctic ice-free soils.</title>
        <authorList>
            <person name="Tahon G."/>
        </authorList>
    </citation>
    <scope>NUCLEOTIDE SEQUENCE [LARGE SCALE GENOMIC DNA]</scope>
    <source>
        <strain evidence="1 2">LMG 31447</strain>
    </source>
</reference>
<dbReference type="EMBL" id="VFIA01000032">
    <property type="protein sequence ID" value="MBC3793800.1"/>
    <property type="molecule type" value="Genomic_DNA"/>
</dbReference>
<evidence type="ECO:0000313" key="1">
    <source>
        <dbReference type="EMBL" id="MBC3793800.1"/>
    </source>
</evidence>
<sequence>MTLSFGDHKVGTTLNLSQFPNTFLKEIESRSEGNISSPIIEILLNNNPEFQAFPIQEYIKNFRRKLNSINFSKSKGLEFEIEFPLSWYFNEGKRPNVLWLLKNDLNGVSNTVTVYLISNKLGVTPDIIASINPLELADEIFALDNITTEYSSYNPLNFSSTRMIIDGCYGVRLEFDSKISRLGFQGEFFIVIYYVMFRDYLICISFYVPKLENEINKEDNKKFFDLIMNSLIVLDKYK</sequence>
<name>A0ABR6WB57_9BACT</name>
<gene>
    <name evidence="1" type="ORF">FH603_4322</name>
</gene>
<comment type="caution">
    <text evidence="1">The sequence shown here is derived from an EMBL/GenBank/DDBJ whole genome shotgun (WGS) entry which is preliminary data.</text>
</comment>